<feature type="transmembrane region" description="Helical" evidence="1">
    <location>
        <begin position="200"/>
        <end position="218"/>
    </location>
</feature>
<proteinExistence type="predicted"/>
<reference evidence="2" key="1">
    <citation type="journal article" date="2020" name="Nature">
        <title>Giant virus diversity and host interactions through global metagenomics.</title>
        <authorList>
            <person name="Schulz F."/>
            <person name="Roux S."/>
            <person name="Paez-Espino D."/>
            <person name="Jungbluth S."/>
            <person name="Walsh D.A."/>
            <person name="Denef V.J."/>
            <person name="McMahon K.D."/>
            <person name="Konstantinidis K.T."/>
            <person name="Eloe-Fadrosh E.A."/>
            <person name="Kyrpides N.C."/>
            <person name="Woyke T."/>
        </authorList>
    </citation>
    <scope>NUCLEOTIDE SEQUENCE</scope>
    <source>
        <strain evidence="2">GVMAG-M-3300023184-86</strain>
    </source>
</reference>
<sequence>MKLIFYHFLHLYFLTEFEVIFYIYYVMPYEKQLILNLFDSNDITSILPFYNKTLIELYNNKYNNNNCNTYQNRLDNYNSKLFNYCIIYIIIINVLLVMLFIKDIYQNYNIFCDTNISPTNQIYKLSCNPSSSLMAFKSSQNIAIDYKKNDDNCVELQDINSNIESAHNNDTKNELKSIRIQIDDIFIVYYYKKSELIKEIFKLTQFIILVGIFEYLFFTTIVNKYKIANIDTILCNIESKIL</sequence>
<keyword evidence="1" id="KW-1133">Transmembrane helix</keyword>
<keyword evidence="1" id="KW-0812">Transmembrane</keyword>
<dbReference type="AlphaFoldDB" id="A0A6C0IFD7"/>
<keyword evidence="1" id="KW-0472">Membrane</keyword>
<name>A0A6C0IFD7_9ZZZZ</name>
<feature type="transmembrane region" description="Helical" evidence="1">
    <location>
        <begin position="81"/>
        <end position="101"/>
    </location>
</feature>
<accession>A0A6C0IFD7</accession>
<evidence type="ECO:0000256" key="1">
    <source>
        <dbReference type="SAM" id="Phobius"/>
    </source>
</evidence>
<organism evidence="2">
    <name type="scientific">viral metagenome</name>
    <dbReference type="NCBI Taxonomy" id="1070528"/>
    <lineage>
        <taxon>unclassified sequences</taxon>
        <taxon>metagenomes</taxon>
        <taxon>organismal metagenomes</taxon>
    </lineage>
</organism>
<feature type="transmembrane region" description="Helical" evidence="1">
    <location>
        <begin position="7"/>
        <end position="27"/>
    </location>
</feature>
<dbReference type="EMBL" id="MN740171">
    <property type="protein sequence ID" value="QHT91878.1"/>
    <property type="molecule type" value="Genomic_DNA"/>
</dbReference>
<evidence type="ECO:0000313" key="2">
    <source>
        <dbReference type="EMBL" id="QHT91878.1"/>
    </source>
</evidence>
<protein>
    <submittedName>
        <fullName evidence="2">Uncharacterized protein</fullName>
    </submittedName>
</protein>